<name>A0A0E9U053_ANGAN</name>
<dbReference type="EMBL" id="GBXM01049313">
    <property type="protein sequence ID" value="JAH59264.1"/>
    <property type="molecule type" value="Transcribed_RNA"/>
</dbReference>
<proteinExistence type="predicted"/>
<sequence>MCLCFVIAPLYAIFAGSVGCDNPAMHSNAMMHAPESKKRV</sequence>
<organism evidence="2">
    <name type="scientific">Anguilla anguilla</name>
    <name type="common">European freshwater eel</name>
    <name type="synonym">Muraena anguilla</name>
    <dbReference type="NCBI Taxonomy" id="7936"/>
    <lineage>
        <taxon>Eukaryota</taxon>
        <taxon>Metazoa</taxon>
        <taxon>Chordata</taxon>
        <taxon>Craniata</taxon>
        <taxon>Vertebrata</taxon>
        <taxon>Euteleostomi</taxon>
        <taxon>Actinopterygii</taxon>
        <taxon>Neopterygii</taxon>
        <taxon>Teleostei</taxon>
        <taxon>Anguilliformes</taxon>
        <taxon>Anguillidae</taxon>
        <taxon>Anguilla</taxon>
    </lineage>
</organism>
<reference evidence="2" key="1">
    <citation type="submission" date="2014-11" db="EMBL/GenBank/DDBJ databases">
        <authorList>
            <person name="Amaro Gonzalez C."/>
        </authorList>
    </citation>
    <scope>NUCLEOTIDE SEQUENCE</scope>
</reference>
<protein>
    <submittedName>
        <fullName evidence="2">Uncharacterized protein</fullName>
    </submittedName>
</protein>
<feature type="signal peptide" evidence="1">
    <location>
        <begin position="1"/>
        <end position="19"/>
    </location>
</feature>
<evidence type="ECO:0000256" key="1">
    <source>
        <dbReference type="SAM" id="SignalP"/>
    </source>
</evidence>
<accession>A0A0E9U053</accession>
<evidence type="ECO:0000313" key="2">
    <source>
        <dbReference type="EMBL" id="JAH59264.1"/>
    </source>
</evidence>
<reference evidence="2" key="2">
    <citation type="journal article" date="2015" name="Fish Shellfish Immunol.">
        <title>Early steps in the European eel (Anguilla anguilla)-Vibrio vulnificus interaction in the gills: Role of the RtxA13 toxin.</title>
        <authorList>
            <person name="Callol A."/>
            <person name="Pajuelo D."/>
            <person name="Ebbesson L."/>
            <person name="Teles M."/>
            <person name="MacKenzie S."/>
            <person name="Amaro C."/>
        </authorList>
    </citation>
    <scope>NUCLEOTIDE SEQUENCE</scope>
</reference>
<dbReference type="AlphaFoldDB" id="A0A0E9U053"/>
<feature type="chain" id="PRO_5002433612" evidence="1">
    <location>
        <begin position="20"/>
        <end position="40"/>
    </location>
</feature>
<keyword evidence="1" id="KW-0732">Signal</keyword>